<dbReference type="GO" id="GO:0006355">
    <property type="term" value="P:regulation of DNA-templated transcription"/>
    <property type="evidence" value="ECO:0007669"/>
    <property type="project" value="InterPro"/>
</dbReference>
<dbReference type="PIRSF" id="PIRSF016897">
    <property type="entry name" value="GlpP"/>
    <property type="match status" value="1"/>
</dbReference>
<dbReference type="AlphaFoldDB" id="A0A1J5JRS3"/>
<dbReference type="PANTHER" id="PTHR35787">
    <property type="entry name" value="GLYCEROL UPTAKE OPERON ANTITERMINATOR REGULATORY PROTEIN"/>
    <property type="match status" value="1"/>
</dbReference>
<dbReference type="Proteomes" id="UP000182743">
    <property type="component" value="Unassembled WGS sequence"/>
</dbReference>
<reference evidence="1 2" key="1">
    <citation type="submission" date="2016-08" db="EMBL/GenBank/DDBJ databases">
        <title>Genome-based comparison of Moorella thermoacetic strains.</title>
        <authorList>
            <person name="Poehlein A."/>
            <person name="Bengelsdorf F.R."/>
            <person name="Esser C."/>
            <person name="Duerre P."/>
            <person name="Daniel R."/>
        </authorList>
    </citation>
    <scope>NUCLEOTIDE SEQUENCE [LARGE SCALE GENOMIC DNA]</scope>
    <source>
        <strain evidence="1 2">DSM 11768</strain>
    </source>
</reference>
<dbReference type="EMBL" id="MIHH01000015">
    <property type="protein sequence ID" value="OIQ08152.1"/>
    <property type="molecule type" value="Genomic_DNA"/>
</dbReference>
<gene>
    <name evidence="1" type="ORF">MOOR_22270</name>
</gene>
<organism evidence="1 2">
    <name type="scientific">Neomoorella thermoacetica</name>
    <name type="common">Clostridium thermoaceticum</name>
    <dbReference type="NCBI Taxonomy" id="1525"/>
    <lineage>
        <taxon>Bacteria</taxon>
        <taxon>Bacillati</taxon>
        <taxon>Bacillota</taxon>
        <taxon>Clostridia</taxon>
        <taxon>Neomoorellales</taxon>
        <taxon>Neomoorellaceae</taxon>
        <taxon>Neomoorella</taxon>
    </lineage>
</organism>
<dbReference type="Gene3D" id="3.20.20.70">
    <property type="entry name" value="Aldolase class I"/>
    <property type="match status" value="1"/>
</dbReference>
<accession>A0A1J5JRS3</accession>
<dbReference type="InterPro" id="IPR013785">
    <property type="entry name" value="Aldolase_TIM"/>
</dbReference>
<proteinExistence type="predicted"/>
<comment type="caution">
    <text evidence="1">The sequence shown here is derived from an EMBL/GenBank/DDBJ whole genome shotgun (WGS) entry which is preliminary data.</text>
</comment>
<evidence type="ECO:0000313" key="2">
    <source>
        <dbReference type="Proteomes" id="UP000182743"/>
    </source>
</evidence>
<dbReference type="InterPro" id="IPR006699">
    <property type="entry name" value="GlpP"/>
</dbReference>
<dbReference type="PANTHER" id="PTHR35787:SF1">
    <property type="entry name" value="GLYCEROL UPTAKE OPERON ANTITERMINATOR REGULATORY PROTEIN"/>
    <property type="match status" value="1"/>
</dbReference>
<dbReference type="GO" id="GO:0006071">
    <property type="term" value="P:glycerol metabolic process"/>
    <property type="evidence" value="ECO:0007669"/>
    <property type="project" value="InterPro"/>
</dbReference>
<dbReference type="SUPFAM" id="SSF110391">
    <property type="entry name" value="GlpP-like"/>
    <property type="match status" value="1"/>
</dbReference>
<evidence type="ECO:0000313" key="1">
    <source>
        <dbReference type="EMBL" id="OIQ08152.1"/>
    </source>
</evidence>
<dbReference type="Pfam" id="PF04309">
    <property type="entry name" value="G3P_antiterm"/>
    <property type="match status" value="1"/>
</dbReference>
<sequence length="202" mass="22387">MLNAKKVFAMLKQYPIIPVLWSRETLELLANIPLAAISLQFGNIIDLASICAKLHEEYNAIIFIHVELIRGIGSDIHAVEYVKQCGGDGIITTKPSLIEAAHNVGIISILRTFIEDSRSLKRAMEISRKTLPDALDILPGPVIPEIITDLRNRLTQPIIAGGLIKREEQVEKLLSNGCLAISTSRSDLWLLNKKHPVHSDSE</sequence>
<protein>
    <submittedName>
        <fullName evidence="1">Glycerol-3-phosphate responsive antiterminator</fullName>
    </submittedName>
</protein>
<name>A0A1J5JRS3_NEOTH</name>